<feature type="transmembrane region" description="Helical" evidence="7">
    <location>
        <begin position="239"/>
        <end position="261"/>
    </location>
</feature>
<evidence type="ECO:0000256" key="6">
    <source>
        <dbReference type="ARBA" id="ARBA00023136"/>
    </source>
</evidence>
<evidence type="ECO:0000256" key="4">
    <source>
        <dbReference type="ARBA" id="ARBA00022692"/>
    </source>
</evidence>
<dbReference type="CDD" id="cd06261">
    <property type="entry name" value="TM_PBP2"/>
    <property type="match status" value="1"/>
</dbReference>
<dbReference type="GO" id="GO:0005886">
    <property type="term" value="C:plasma membrane"/>
    <property type="evidence" value="ECO:0007669"/>
    <property type="project" value="UniProtKB-SubCell"/>
</dbReference>
<keyword evidence="4 7" id="KW-0812">Transmembrane</keyword>
<dbReference type="EMBL" id="CP018866">
    <property type="protein sequence ID" value="AST93884.1"/>
    <property type="molecule type" value="Genomic_DNA"/>
</dbReference>
<dbReference type="Pfam" id="PF19300">
    <property type="entry name" value="BPD_transp_1_N"/>
    <property type="match status" value="1"/>
</dbReference>
<dbReference type="RefSeq" id="WP_066413507.1">
    <property type="nucleotide sequence ID" value="NZ_CP018866.1"/>
</dbReference>
<dbReference type="AlphaFoldDB" id="A0A223KWV2"/>
<name>A0A223KWV2_9BACI</name>
<dbReference type="GO" id="GO:0055085">
    <property type="term" value="P:transmembrane transport"/>
    <property type="evidence" value="ECO:0007669"/>
    <property type="project" value="InterPro"/>
</dbReference>
<evidence type="ECO:0000256" key="2">
    <source>
        <dbReference type="ARBA" id="ARBA00022448"/>
    </source>
</evidence>
<dbReference type="Gene3D" id="1.10.3720.10">
    <property type="entry name" value="MetI-like"/>
    <property type="match status" value="1"/>
</dbReference>
<dbReference type="PANTHER" id="PTHR43163:SF6">
    <property type="entry name" value="DIPEPTIDE TRANSPORT SYSTEM PERMEASE PROTEIN DPPB-RELATED"/>
    <property type="match status" value="1"/>
</dbReference>
<proteinExistence type="inferred from homology"/>
<evidence type="ECO:0000256" key="5">
    <source>
        <dbReference type="ARBA" id="ARBA00022989"/>
    </source>
</evidence>
<evidence type="ECO:0000259" key="8">
    <source>
        <dbReference type="PROSITE" id="PS50928"/>
    </source>
</evidence>
<feature type="transmembrane region" description="Helical" evidence="7">
    <location>
        <begin position="12"/>
        <end position="30"/>
    </location>
</feature>
<evidence type="ECO:0000313" key="10">
    <source>
        <dbReference type="Proteomes" id="UP000215224"/>
    </source>
</evidence>
<feature type="domain" description="ABC transmembrane type-1" evidence="8">
    <location>
        <begin position="95"/>
        <end position="304"/>
    </location>
</feature>
<organism evidence="9 10">
    <name type="scientific">Sutcliffiella cohnii</name>
    <dbReference type="NCBI Taxonomy" id="33932"/>
    <lineage>
        <taxon>Bacteria</taxon>
        <taxon>Bacillati</taxon>
        <taxon>Bacillota</taxon>
        <taxon>Bacilli</taxon>
        <taxon>Bacillales</taxon>
        <taxon>Bacillaceae</taxon>
        <taxon>Sutcliffiella</taxon>
    </lineage>
</organism>
<keyword evidence="5 7" id="KW-1133">Transmembrane helix</keyword>
<dbReference type="InterPro" id="IPR035906">
    <property type="entry name" value="MetI-like_sf"/>
</dbReference>
<evidence type="ECO:0000256" key="1">
    <source>
        <dbReference type="ARBA" id="ARBA00004651"/>
    </source>
</evidence>
<accession>A0A223KWV2</accession>
<feature type="transmembrane region" description="Helical" evidence="7">
    <location>
        <begin position="99"/>
        <end position="120"/>
    </location>
</feature>
<dbReference type="Pfam" id="PF00528">
    <property type="entry name" value="BPD_transp_1"/>
    <property type="match status" value="1"/>
</dbReference>
<feature type="transmembrane region" description="Helical" evidence="7">
    <location>
        <begin position="127"/>
        <end position="157"/>
    </location>
</feature>
<dbReference type="KEGG" id="bcoh:BC6307_22700"/>
<gene>
    <name evidence="9" type="ORF">BC6307_22700</name>
</gene>
<evidence type="ECO:0000256" key="7">
    <source>
        <dbReference type="RuleBase" id="RU363032"/>
    </source>
</evidence>
<dbReference type="Proteomes" id="UP000215224">
    <property type="component" value="Chromosome"/>
</dbReference>
<dbReference type="PROSITE" id="PS50928">
    <property type="entry name" value="ABC_TM1"/>
    <property type="match status" value="1"/>
</dbReference>
<feature type="transmembrane region" description="Helical" evidence="7">
    <location>
        <begin position="281"/>
        <end position="304"/>
    </location>
</feature>
<comment type="subcellular location">
    <subcellularLocation>
        <location evidence="1 7">Cell membrane</location>
        <topology evidence="1 7">Multi-pass membrane protein</topology>
    </subcellularLocation>
</comment>
<sequence>MGKYILRRIINMIPTLLIVAIIVFLITRMIPGDPAAVMLGPQASVQEIEALTEQLGLNEPLYVQFFDYIKNLLKGDLGNSLAYNQPVIDLIKDRFPNTVVLAISALLIAIMIGVPAGMIAATRQNSLLDYAVTTVSLIGVSMPVFWLGVMLVLFFSVNLGWFPATGMGSMEDGIGKYVSHLILPSITLATIPMAQFARITRSSMLEVISQDYVKTARSKGLAEFFVIGKHAFKNALTPLLTVLGLQVSSLLGGAVLTETIFSWPGMGLLIMNAIDKRDFVVVQGTVLFIALIFVVVNLLIDILYKVVNPKINYSSNKGGSN</sequence>
<comment type="similarity">
    <text evidence="7">Belongs to the binding-protein-dependent transport system permease family.</text>
</comment>
<reference evidence="9 10" key="1">
    <citation type="submission" date="2016-12" db="EMBL/GenBank/DDBJ databases">
        <title>The whole genome sequencing and assembly of Bacillus cohnii DSM 6307T strain.</title>
        <authorList>
            <person name="Lee Y.-J."/>
            <person name="Yi H."/>
            <person name="Bahn Y.-S."/>
            <person name="Kim J.F."/>
            <person name="Lee D.-W."/>
        </authorList>
    </citation>
    <scope>NUCLEOTIDE SEQUENCE [LARGE SCALE GENOMIC DNA]</scope>
    <source>
        <strain evidence="9 10">DSM 6307</strain>
    </source>
</reference>
<protein>
    <submittedName>
        <fullName evidence="9">Glutathione ABC transporter permease GsiC</fullName>
    </submittedName>
</protein>
<keyword evidence="10" id="KW-1185">Reference proteome</keyword>
<dbReference type="STRING" id="1314751.GCA_001591425_01235"/>
<keyword evidence="6 7" id="KW-0472">Membrane</keyword>
<keyword evidence="3" id="KW-1003">Cell membrane</keyword>
<evidence type="ECO:0000256" key="3">
    <source>
        <dbReference type="ARBA" id="ARBA00022475"/>
    </source>
</evidence>
<dbReference type="PANTHER" id="PTHR43163">
    <property type="entry name" value="DIPEPTIDE TRANSPORT SYSTEM PERMEASE PROTEIN DPPB-RELATED"/>
    <property type="match status" value="1"/>
</dbReference>
<keyword evidence="2 7" id="KW-0813">Transport</keyword>
<dbReference type="InterPro" id="IPR000515">
    <property type="entry name" value="MetI-like"/>
</dbReference>
<evidence type="ECO:0000313" key="9">
    <source>
        <dbReference type="EMBL" id="AST93884.1"/>
    </source>
</evidence>
<dbReference type="SUPFAM" id="SSF161098">
    <property type="entry name" value="MetI-like"/>
    <property type="match status" value="1"/>
</dbReference>
<dbReference type="InterPro" id="IPR045621">
    <property type="entry name" value="BPD_transp_1_N"/>
</dbReference>
<feature type="transmembrane region" description="Helical" evidence="7">
    <location>
        <begin position="177"/>
        <end position="197"/>
    </location>
</feature>